<evidence type="ECO:0000313" key="3">
    <source>
        <dbReference type="EMBL" id="RDI98592.1"/>
    </source>
</evidence>
<evidence type="ECO:0000256" key="1">
    <source>
        <dbReference type="SAM" id="MobiDB-lite"/>
    </source>
</evidence>
<keyword evidence="4" id="KW-1185">Reference proteome</keyword>
<dbReference type="SUPFAM" id="SSF81606">
    <property type="entry name" value="PP2C-like"/>
    <property type="match status" value="1"/>
</dbReference>
<dbReference type="SMART" id="SM00332">
    <property type="entry name" value="PP2Cc"/>
    <property type="match status" value="1"/>
</dbReference>
<dbReference type="InterPro" id="IPR036457">
    <property type="entry name" value="PPM-type-like_dom_sf"/>
</dbReference>
<feature type="region of interest" description="Disordered" evidence="1">
    <location>
        <begin position="1"/>
        <end position="21"/>
    </location>
</feature>
<dbReference type="Proteomes" id="UP000254711">
    <property type="component" value="Unassembled WGS sequence"/>
</dbReference>
<proteinExistence type="predicted"/>
<organism evidence="3 4">
    <name type="scientific">Dyella solisilvae</name>
    <dbReference type="NCBI Taxonomy" id="1920168"/>
    <lineage>
        <taxon>Bacteria</taxon>
        <taxon>Pseudomonadati</taxon>
        <taxon>Pseudomonadota</taxon>
        <taxon>Gammaproteobacteria</taxon>
        <taxon>Lysobacterales</taxon>
        <taxon>Rhodanobacteraceae</taxon>
        <taxon>Dyella</taxon>
    </lineage>
</organism>
<gene>
    <name evidence="3" type="ORF">DVT68_08670</name>
</gene>
<dbReference type="PROSITE" id="PS51746">
    <property type="entry name" value="PPM_2"/>
    <property type="match status" value="1"/>
</dbReference>
<dbReference type="Gene3D" id="3.60.40.10">
    <property type="entry name" value="PPM-type phosphatase domain"/>
    <property type="match status" value="1"/>
</dbReference>
<sequence>MDDTIDFHDVPRATAGRARGGRATQQDDLVCLHDEAEDSSLLVLADGMGGEGAGELASEGVVQVARRLWEQGDWRQQPGSLFLESLCQQAHLELHRRREGLASGAPHSTVVALLIRGDRVAWVHVGDSRLYRFRGLRLLGRTEDHSLAQLRHRRGELAESDLATHADQNKLLRGLGGPDAPVVEHGCATLQRGQTFALCSDGVWAQLTTEELGRLSHRRDQHEAVREALTLAVERGGANGDNVALILARPHQRSGWRERGAGLWAALRRAMGLNPWRRPAAMHDEV</sequence>
<feature type="domain" description="PPM-type phosphatase" evidence="2">
    <location>
        <begin position="12"/>
        <end position="250"/>
    </location>
</feature>
<evidence type="ECO:0000313" key="4">
    <source>
        <dbReference type="Proteomes" id="UP000254711"/>
    </source>
</evidence>
<feature type="compositionally biased region" description="Basic and acidic residues" evidence="1">
    <location>
        <begin position="1"/>
        <end position="11"/>
    </location>
</feature>
<evidence type="ECO:0000259" key="2">
    <source>
        <dbReference type="PROSITE" id="PS51746"/>
    </source>
</evidence>
<accession>A0A370K7H9</accession>
<dbReference type="SMART" id="SM00331">
    <property type="entry name" value="PP2C_SIG"/>
    <property type="match status" value="1"/>
</dbReference>
<dbReference type="RefSeq" id="WP_114824682.1">
    <property type="nucleotide sequence ID" value="NZ_QQSY01000002.1"/>
</dbReference>
<reference evidence="3 4" key="1">
    <citation type="submission" date="2018-07" db="EMBL/GenBank/DDBJ databases">
        <title>Dyella solisilvae sp. nov., isolated from the pine and broad-leaved mixed forest soil.</title>
        <authorList>
            <person name="Gao Z."/>
            <person name="Qiu L."/>
        </authorList>
    </citation>
    <scope>NUCLEOTIDE SEQUENCE [LARGE SCALE GENOMIC DNA]</scope>
    <source>
        <strain evidence="3 4">DHG54</strain>
    </source>
</reference>
<dbReference type="EMBL" id="QQSY01000002">
    <property type="protein sequence ID" value="RDI98592.1"/>
    <property type="molecule type" value="Genomic_DNA"/>
</dbReference>
<dbReference type="InterPro" id="IPR001932">
    <property type="entry name" value="PPM-type_phosphatase-like_dom"/>
</dbReference>
<comment type="caution">
    <text evidence="3">The sequence shown here is derived from an EMBL/GenBank/DDBJ whole genome shotgun (WGS) entry which is preliminary data.</text>
</comment>
<name>A0A370K7H9_9GAMM</name>
<protein>
    <submittedName>
        <fullName evidence="3">Serine/threonine-protein phosphatase</fullName>
    </submittedName>
</protein>
<feature type="compositionally biased region" description="Low complexity" evidence="1">
    <location>
        <begin position="12"/>
        <end position="21"/>
    </location>
</feature>
<dbReference type="OrthoDB" id="9801841at2"/>
<dbReference type="AlphaFoldDB" id="A0A370K7H9"/>
<dbReference type="CDD" id="cd00143">
    <property type="entry name" value="PP2Cc"/>
    <property type="match status" value="1"/>
</dbReference>
<dbReference type="Pfam" id="PF13672">
    <property type="entry name" value="PP2C_2"/>
    <property type="match status" value="1"/>
</dbReference>